<accession>A0ABD3Q818</accession>
<evidence type="ECO:0000259" key="2">
    <source>
        <dbReference type="Pfam" id="PF25325"/>
    </source>
</evidence>
<reference evidence="3 4" key="1">
    <citation type="journal article" date="2020" name="G3 (Bethesda)">
        <title>Improved Reference Genome for Cyclotella cryptica CCMP332, a Model for Cell Wall Morphogenesis, Salinity Adaptation, and Lipid Production in Diatoms (Bacillariophyta).</title>
        <authorList>
            <person name="Roberts W.R."/>
            <person name="Downey K.M."/>
            <person name="Ruck E.C."/>
            <person name="Traller J.C."/>
            <person name="Alverson A.J."/>
        </authorList>
    </citation>
    <scope>NUCLEOTIDE SEQUENCE [LARGE SCALE GENOMIC DNA]</scope>
    <source>
        <strain evidence="3 4">CCMP332</strain>
    </source>
</reference>
<sequence length="364" mass="41569">MMQEDPQSAKFCILPHPLDKRPDTPEEIKKWRKCFEPGKRNPCHPSHESLRVSEKTVFGRNITESCDDHVEDLCKDRQEDEYQRVLTAQNESTYKKNPLGRSCNQGHKLPEFMLDSNYRHGVKTSESNEDAKSLIYPMGHRPTEDTESVQQSGQKRRNYKWPVDPATTIFGVKGESATSRGLSSGVKSALHMSDVDIETNKKKDDKITYDYTKVFGKSTRRGYENAAECLGHGSDDDVIEHHQDQDLGKSVTPGFRNVETKRIFGCPSVRTDIPKYERSSMADLQNYGEDVSAAYLLWPSLFASLGLEEDEFRKLRSKDYLKKLFTNCRVFSDSNVFDSIFCQVSDHNNCASIESILRVLRSTN</sequence>
<evidence type="ECO:0000256" key="1">
    <source>
        <dbReference type="SAM" id="MobiDB-lite"/>
    </source>
</evidence>
<dbReference type="EMBL" id="JABMIG020000061">
    <property type="protein sequence ID" value="KAL3796659.1"/>
    <property type="molecule type" value="Genomic_DNA"/>
</dbReference>
<dbReference type="AlphaFoldDB" id="A0ABD3Q818"/>
<keyword evidence="4" id="KW-1185">Reference proteome</keyword>
<comment type="caution">
    <text evidence="3">The sequence shown here is derived from an EMBL/GenBank/DDBJ whole genome shotgun (WGS) entry which is preliminary data.</text>
</comment>
<organism evidence="3 4">
    <name type="scientific">Cyclotella cryptica</name>
    <dbReference type="NCBI Taxonomy" id="29204"/>
    <lineage>
        <taxon>Eukaryota</taxon>
        <taxon>Sar</taxon>
        <taxon>Stramenopiles</taxon>
        <taxon>Ochrophyta</taxon>
        <taxon>Bacillariophyta</taxon>
        <taxon>Coscinodiscophyceae</taxon>
        <taxon>Thalassiosirophycidae</taxon>
        <taxon>Stephanodiscales</taxon>
        <taxon>Stephanodiscaceae</taxon>
        <taxon>Cyclotella</taxon>
    </lineage>
</organism>
<dbReference type="InterPro" id="IPR057428">
    <property type="entry name" value="EFHB_EF-hand_C"/>
</dbReference>
<feature type="region of interest" description="Disordered" evidence="1">
    <location>
        <begin position="136"/>
        <end position="158"/>
    </location>
</feature>
<proteinExistence type="predicted"/>
<feature type="domain" description="EFHB C-terminal EF-hand" evidence="2">
    <location>
        <begin position="296"/>
        <end position="362"/>
    </location>
</feature>
<name>A0ABD3Q818_9STRA</name>
<dbReference type="Proteomes" id="UP001516023">
    <property type="component" value="Unassembled WGS sequence"/>
</dbReference>
<protein>
    <recommendedName>
        <fullName evidence="2">EFHB C-terminal EF-hand domain-containing protein</fullName>
    </recommendedName>
</protein>
<gene>
    <name evidence="3" type="ORF">HJC23_009959</name>
</gene>
<evidence type="ECO:0000313" key="4">
    <source>
        <dbReference type="Proteomes" id="UP001516023"/>
    </source>
</evidence>
<evidence type="ECO:0000313" key="3">
    <source>
        <dbReference type="EMBL" id="KAL3796659.1"/>
    </source>
</evidence>
<dbReference type="Pfam" id="PF25325">
    <property type="entry name" value="EF-hand_EFHB_C"/>
    <property type="match status" value="1"/>
</dbReference>